<dbReference type="InterPro" id="IPR037231">
    <property type="entry name" value="NAP-like_sf"/>
</dbReference>
<accession>A0AA43QU95</accession>
<evidence type="ECO:0000256" key="3">
    <source>
        <dbReference type="SAM" id="MobiDB-lite"/>
    </source>
</evidence>
<sequence length="411" mass="47343">MSEPIRNKKSDVFNAPTPQNTPSNNAPISSHARQPNVPSIGEEDLDRAAAASLFAQNPQLVNMIQGKLGSLVGRSSGYIESLPPVVRRRVQGLNGIHKEHRKLESEFQLELLELEKKYFTKYSPLYEKRAKIVNGTAEPSEEEIKAGEKDEDEEEKDDAKSEPAEDGQDEADVKGIPEFWLSTMKNHVSLAELITDKDAPALKHLSDIRLEYFDKPGFRLVFEFADNEFFKNKTITKTYIYREEVTYSGEYIYDHAEGDKIDWKEGKDLTKKIEQKKQRNKNTKQTRIIKKTVPTESFFNFFDPPANPQGEDKEDDPEIEERLELDYQLGEDIKEKLIPRAIDWFTGEALQYEGLDEDDLAEGDFEDEDDEEDDELSEDRDEDEESDDESHSRRPRRPDVPLSPLNHKRTE</sequence>
<dbReference type="GO" id="GO:0006334">
    <property type="term" value="P:nucleosome assembly"/>
    <property type="evidence" value="ECO:0007669"/>
    <property type="project" value="InterPro"/>
</dbReference>
<evidence type="ECO:0000256" key="2">
    <source>
        <dbReference type="RuleBase" id="RU003876"/>
    </source>
</evidence>
<dbReference type="Pfam" id="PF00956">
    <property type="entry name" value="NAP"/>
    <property type="match status" value="1"/>
</dbReference>
<organism evidence="4 5">
    <name type="scientific">Ramalina farinacea</name>
    <dbReference type="NCBI Taxonomy" id="258253"/>
    <lineage>
        <taxon>Eukaryota</taxon>
        <taxon>Fungi</taxon>
        <taxon>Dikarya</taxon>
        <taxon>Ascomycota</taxon>
        <taxon>Pezizomycotina</taxon>
        <taxon>Lecanoromycetes</taxon>
        <taxon>OSLEUM clade</taxon>
        <taxon>Lecanoromycetidae</taxon>
        <taxon>Lecanorales</taxon>
        <taxon>Lecanorineae</taxon>
        <taxon>Ramalinaceae</taxon>
        <taxon>Ramalina</taxon>
    </lineage>
</organism>
<evidence type="ECO:0000256" key="1">
    <source>
        <dbReference type="ARBA" id="ARBA00009947"/>
    </source>
</evidence>
<dbReference type="PANTHER" id="PTHR11875">
    <property type="entry name" value="TESTIS-SPECIFIC Y-ENCODED PROTEIN"/>
    <property type="match status" value="1"/>
</dbReference>
<feature type="compositionally biased region" description="Acidic residues" evidence="3">
    <location>
        <begin position="354"/>
        <end position="388"/>
    </location>
</feature>
<feature type="compositionally biased region" description="Polar residues" evidence="3">
    <location>
        <begin position="16"/>
        <end position="37"/>
    </location>
</feature>
<comment type="caution">
    <text evidence="4">The sequence shown here is derived from an EMBL/GenBank/DDBJ whole genome shotgun (WGS) entry which is preliminary data.</text>
</comment>
<proteinExistence type="inferred from homology"/>
<dbReference type="FunFam" id="3.30.1120.90:FF:000003">
    <property type="entry name" value="Nucleosome assembly protein"/>
    <property type="match status" value="1"/>
</dbReference>
<dbReference type="SUPFAM" id="SSF143113">
    <property type="entry name" value="NAP-like"/>
    <property type="match status" value="1"/>
</dbReference>
<dbReference type="EMBL" id="JAPUFD010000015">
    <property type="protein sequence ID" value="MDI1491689.1"/>
    <property type="molecule type" value="Genomic_DNA"/>
</dbReference>
<dbReference type="Proteomes" id="UP001161017">
    <property type="component" value="Unassembled WGS sequence"/>
</dbReference>
<feature type="region of interest" description="Disordered" evidence="3">
    <location>
        <begin position="136"/>
        <end position="172"/>
    </location>
</feature>
<protein>
    <submittedName>
        <fullName evidence="4">Histone chaperone</fullName>
    </submittedName>
</protein>
<feature type="region of interest" description="Disordered" evidence="3">
    <location>
        <begin position="1"/>
        <end position="42"/>
    </location>
</feature>
<dbReference type="AlphaFoldDB" id="A0AA43QU95"/>
<name>A0AA43QU95_9LECA</name>
<evidence type="ECO:0000313" key="5">
    <source>
        <dbReference type="Proteomes" id="UP001161017"/>
    </source>
</evidence>
<comment type="similarity">
    <text evidence="1 2">Belongs to the nucleosome assembly protein (NAP) family.</text>
</comment>
<evidence type="ECO:0000313" key="4">
    <source>
        <dbReference type="EMBL" id="MDI1491689.1"/>
    </source>
</evidence>
<reference evidence="4" key="1">
    <citation type="journal article" date="2023" name="Genome Biol. Evol.">
        <title>First Whole Genome Sequence and Flow Cytometry Genome Size Data for the Lichen-Forming Fungus Ramalina farinacea (Ascomycota).</title>
        <authorList>
            <person name="Llewellyn T."/>
            <person name="Mian S."/>
            <person name="Hill R."/>
            <person name="Leitch I.J."/>
            <person name="Gaya E."/>
        </authorList>
    </citation>
    <scope>NUCLEOTIDE SEQUENCE</scope>
    <source>
        <strain evidence="4">LIQ254RAFAR</strain>
    </source>
</reference>
<feature type="region of interest" description="Disordered" evidence="3">
    <location>
        <begin position="353"/>
        <end position="411"/>
    </location>
</feature>
<dbReference type="InterPro" id="IPR002164">
    <property type="entry name" value="NAP_family"/>
</dbReference>
<dbReference type="GO" id="GO:0005634">
    <property type="term" value="C:nucleus"/>
    <property type="evidence" value="ECO:0007669"/>
    <property type="project" value="InterPro"/>
</dbReference>
<gene>
    <name evidence="4" type="primary">NAP1</name>
    <name evidence="4" type="ORF">OHK93_002898</name>
</gene>
<dbReference type="Gene3D" id="3.30.1120.90">
    <property type="entry name" value="Nucleosome assembly protein"/>
    <property type="match status" value="1"/>
</dbReference>
<feature type="region of interest" description="Disordered" evidence="3">
    <location>
        <begin position="298"/>
        <end position="318"/>
    </location>
</feature>
<dbReference type="FunFam" id="1.20.5.1500:FF:000001">
    <property type="entry name" value="Nucleosome assembly protein 1-like 1"/>
    <property type="match status" value="1"/>
</dbReference>
<keyword evidence="5" id="KW-1185">Reference proteome</keyword>
<feature type="compositionally biased region" description="Basic and acidic residues" evidence="3">
    <location>
        <begin position="1"/>
        <end position="11"/>
    </location>
</feature>
<dbReference type="Gene3D" id="1.20.5.1500">
    <property type="match status" value="1"/>
</dbReference>